<name>A0ABZ2SKW2_9ENTE</name>
<dbReference type="RefSeq" id="WP_207941402.1">
    <property type="nucleotide sequence ID" value="NZ_CP147251.1"/>
</dbReference>
<evidence type="ECO:0008006" key="4">
    <source>
        <dbReference type="Google" id="ProtNLM"/>
    </source>
</evidence>
<dbReference type="SUPFAM" id="SSF158560">
    <property type="entry name" value="BH3980-like"/>
    <property type="match status" value="1"/>
</dbReference>
<gene>
    <name evidence="2" type="ORF">DOK78_001118</name>
</gene>
<feature type="transmembrane region" description="Helical" evidence="1">
    <location>
        <begin position="91"/>
        <end position="114"/>
    </location>
</feature>
<accession>A0ABZ2SKW2</accession>
<feature type="transmembrane region" description="Helical" evidence="1">
    <location>
        <begin position="217"/>
        <end position="235"/>
    </location>
</feature>
<keyword evidence="1" id="KW-0472">Membrane</keyword>
<dbReference type="EMBL" id="CP147251">
    <property type="protein sequence ID" value="WYJ76486.1"/>
    <property type="molecule type" value="Genomic_DNA"/>
</dbReference>
<feature type="transmembrane region" description="Helical" evidence="1">
    <location>
        <begin position="247"/>
        <end position="266"/>
    </location>
</feature>
<keyword evidence="1" id="KW-1133">Transmembrane helix</keyword>
<evidence type="ECO:0000313" key="2">
    <source>
        <dbReference type="EMBL" id="WYJ76486.1"/>
    </source>
</evidence>
<evidence type="ECO:0000256" key="1">
    <source>
        <dbReference type="SAM" id="Phobius"/>
    </source>
</evidence>
<organism evidence="2 3">
    <name type="scientific">Candidatus Enterococcus lowellii</name>
    <dbReference type="NCBI Taxonomy" id="2230877"/>
    <lineage>
        <taxon>Bacteria</taxon>
        <taxon>Bacillati</taxon>
        <taxon>Bacillota</taxon>
        <taxon>Bacilli</taxon>
        <taxon>Lactobacillales</taxon>
        <taxon>Enterococcaceae</taxon>
        <taxon>Enterococcus</taxon>
    </lineage>
</organism>
<evidence type="ECO:0000313" key="3">
    <source>
        <dbReference type="Proteomes" id="UP000664701"/>
    </source>
</evidence>
<reference evidence="2 3" key="1">
    <citation type="submission" date="2024-03" db="EMBL/GenBank/DDBJ databases">
        <title>The Genome Sequence of Enterococcus sp. DIV2402.</title>
        <authorList>
            <consortium name="The Broad Institute Genomics Platform"/>
            <consortium name="The Broad Institute Microbial Omics Core"/>
            <consortium name="The Broad Institute Genomic Center for Infectious Diseases"/>
            <person name="Earl A."/>
            <person name="Manson A."/>
            <person name="Gilmore M."/>
            <person name="Schwartman J."/>
            <person name="Shea T."/>
            <person name="Abouelleil A."/>
            <person name="Cao P."/>
            <person name="Chapman S."/>
            <person name="Cusick C."/>
            <person name="Young S."/>
            <person name="Neafsey D."/>
            <person name="Nusbaum C."/>
            <person name="Birren B."/>
        </authorList>
    </citation>
    <scope>NUCLEOTIDE SEQUENCE [LARGE SCALE GENOMIC DNA]</scope>
    <source>
        <strain evidence="2 3">DIV2402</strain>
    </source>
</reference>
<protein>
    <recommendedName>
        <fullName evidence="4">Integral membrane protein</fullName>
    </recommendedName>
</protein>
<sequence length="275" mass="30911">MKTNDMIKTNRKLQQQLTEENNAYYGDLLIYLRAKGAMKKEAVIEEKALEILTDILDAQRDGISAEAYFGKEPQEIANDLLSFSPISLMDFLKLALIALGSYSLFSILPALIFPENDIDFGSFMVVGLYSFISAITLFWFISKGVYAKKKKQSNMLLGILGTLLFLGGTLLAIFIKTPLTVELPGPVGILTILTLLIVMSILFFTQNNEDKQMWSTFIPLILVCATIGILSRISYFSKYFETTMGKYIVVAILLISAIFQYLIVYLQTKKMKNIP</sequence>
<feature type="transmembrane region" description="Helical" evidence="1">
    <location>
        <begin position="120"/>
        <end position="142"/>
    </location>
</feature>
<keyword evidence="3" id="KW-1185">Reference proteome</keyword>
<proteinExistence type="predicted"/>
<keyword evidence="1" id="KW-0812">Transmembrane</keyword>
<dbReference type="Proteomes" id="UP000664701">
    <property type="component" value="Chromosome"/>
</dbReference>
<feature type="transmembrane region" description="Helical" evidence="1">
    <location>
        <begin position="187"/>
        <end position="205"/>
    </location>
</feature>
<feature type="transmembrane region" description="Helical" evidence="1">
    <location>
        <begin position="154"/>
        <end position="175"/>
    </location>
</feature>